<feature type="region of interest" description="Disordered" evidence="7">
    <location>
        <begin position="506"/>
        <end position="601"/>
    </location>
</feature>
<feature type="compositionally biased region" description="Low complexity" evidence="7">
    <location>
        <begin position="581"/>
        <end position="591"/>
    </location>
</feature>
<evidence type="ECO:0000256" key="1">
    <source>
        <dbReference type="ARBA" id="ARBA00004141"/>
    </source>
</evidence>
<protein>
    <recommendedName>
        <fullName evidence="6">Anoctamin</fullName>
    </recommendedName>
</protein>
<feature type="compositionally biased region" description="Pro residues" evidence="7">
    <location>
        <begin position="506"/>
        <end position="519"/>
    </location>
</feature>
<dbReference type="OrthoDB" id="296386at2759"/>
<sequence length="743" mass="81536">EEQGRHEDTREEQGHHRGNQEPSRASPWGHPPSAGRGDTVATVSPQMLATLLITRQFLQNVREVSQPHLYRRLRRGDLNLRNLRQLAHALLCLLAPRRPPQPPAEGPRGEKKCLNGGCGVPEEEEEEEEGEEERRGSDSEESALDCGLKLKKVSFIERGERRAEPAGPEDEPFLEEGSPTMVEKGMDPAAVFELCEEEEEEDEAEGQPGSPGRAAEPAVLARRRRREEEEGEEEGRKRNRASWIDPPEEDFSTQLTQAEVESCMKKYEDTFQDYQEMFIQFGYVVLFSSAFPLAAMCALVNNVIEIRSDAFKLCTGLQRPFGQRVTSIGQWQKVMEAMGVLAIVVNCYLIAQCGQLQRLFPWLSPEGAIVSVVVLEVRAGGHGLVATGGGHRVVAAMGWWTWGSGHWRWSQGGGHKMFPCPVSPGCPPLCPCSRFPRLCRHSRCPLSVPWVCPHAQCPHSQCPLDVPLSVPVPDSPWPCPHARCPLSVPSFPVSPLCPHSRFPPAVPPRPVSPRCPPRCPQKHERQAQHHFQQQQRRKREEEERQRHAELQARRERDSGRDEATKAGDTGQDPAHDKSQAKGKSSGGSSSHGQDKPKRPSSLLATNNVMKLKQIIPLQGKFLSGGTAAGGTATTARSPQSPTGSENKLPGFLSFKFLKSPETKRDAGGTEKVQSPTKPFNPGKLFNFGKSEGLGANGGAAGASPQPRAGTSADAGTGKSHLNEEGAREDAENRQEEEGGGARL</sequence>
<evidence type="ECO:0000256" key="6">
    <source>
        <dbReference type="RuleBase" id="RU280814"/>
    </source>
</evidence>
<evidence type="ECO:0000313" key="10">
    <source>
        <dbReference type="EMBL" id="KAI1230584.1"/>
    </source>
</evidence>
<dbReference type="EMBL" id="JADDUC010000224">
    <property type="protein sequence ID" value="KAG0115417.1"/>
    <property type="molecule type" value="Genomic_DNA"/>
</dbReference>
<dbReference type="PANTHER" id="PTHR12308">
    <property type="entry name" value="ANOCTAMIN"/>
    <property type="match status" value="1"/>
</dbReference>
<keyword evidence="3" id="KW-0812">Transmembrane</keyword>
<dbReference type="GO" id="GO:0005254">
    <property type="term" value="F:chloride channel activity"/>
    <property type="evidence" value="ECO:0007669"/>
    <property type="project" value="TreeGrafter"/>
</dbReference>
<gene>
    <name evidence="10" type="ORF">IHE44_0010051</name>
    <name evidence="9" type="ORF">IHE44_005984</name>
</gene>
<feature type="region of interest" description="Disordered" evidence="7">
    <location>
        <begin position="159"/>
        <end position="179"/>
    </location>
</feature>
<evidence type="ECO:0000256" key="7">
    <source>
        <dbReference type="SAM" id="MobiDB-lite"/>
    </source>
</evidence>
<feature type="compositionally biased region" description="Acidic residues" evidence="7">
    <location>
        <begin position="121"/>
        <end position="131"/>
    </location>
</feature>
<evidence type="ECO:0000313" key="9">
    <source>
        <dbReference type="EMBL" id="KAG0115417.1"/>
    </source>
</evidence>
<feature type="compositionally biased region" description="Basic and acidic residues" evidence="7">
    <location>
        <begin position="720"/>
        <end position="736"/>
    </location>
</feature>
<feature type="compositionally biased region" description="Basic and acidic residues" evidence="7">
    <location>
        <begin position="538"/>
        <end position="565"/>
    </location>
</feature>
<dbReference type="InterPro" id="IPR007632">
    <property type="entry name" value="Anoctamin"/>
</dbReference>
<feature type="region of interest" description="Disordered" evidence="7">
    <location>
        <begin position="96"/>
        <end position="143"/>
    </location>
</feature>
<feature type="region of interest" description="Disordered" evidence="7">
    <location>
        <begin position="1"/>
        <end position="40"/>
    </location>
</feature>
<feature type="non-terminal residue" evidence="9">
    <location>
        <position position="743"/>
    </location>
</feature>
<name>A0A835NGJ5_9PASS</name>
<evidence type="ECO:0000256" key="2">
    <source>
        <dbReference type="ARBA" id="ARBA00009671"/>
    </source>
</evidence>
<evidence type="ECO:0000313" key="11">
    <source>
        <dbReference type="Proteomes" id="UP000618051"/>
    </source>
</evidence>
<feature type="compositionally biased region" description="Acidic residues" evidence="7">
    <location>
        <begin position="196"/>
        <end position="205"/>
    </location>
</feature>
<dbReference type="Pfam" id="PF04547">
    <property type="entry name" value="Anoctamin"/>
    <property type="match status" value="1"/>
</dbReference>
<feature type="region of interest" description="Disordered" evidence="7">
    <location>
        <begin position="196"/>
        <end position="247"/>
    </location>
</feature>
<feature type="compositionally biased region" description="Polar residues" evidence="7">
    <location>
        <begin position="636"/>
        <end position="645"/>
    </location>
</feature>
<dbReference type="EMBL" id="JADDUC020000030">
    <property type="protein sequence ID" value="KAI1230584.1"/>
    <property type="molecule type" value="Genomic_DNA"/>
</dbReference>
<proteinExistence type="inferred from homology"/>
<dbReference type="InterPro" id="IPR049452">
    <property type="entry name" value="Anoctamin_TM"/>
</dbReference>
<comment type="subcellular location">
    <subcellularLocation>
        <location evidence="1 6">Membrane</location>
        <topology evidence="1 6">Multi-pass membrane protein</topology>
    </subcellularLocation>
</comment>
<evidence type="ECO:0000256" key="3">
    <source>
        <dbReference type="ARBA" id="ARBA00022692"/>
    </source>
</evidence>
<evidence type="ECO:0000259" key="8">
    <source>
        <dbReference type="Pfam" id="PF04547"/>
    </source>
</evidence>
<evidence type="ECO:0000256" key="4">
    <source>
        <dbReference type="ARBA" id="ARBA00022989"/>
    </source>
</evidence>
<dbReference type="Proteomes" id="UP000618051">
    <property type="component" value="Unassembled WGS sequence"/>
</dbReference>
<reference evidence="9" key="1">
    <citation type="submission" date="2020-10" db="EMBL/GenBank/DDBJ databases">
        <title>Feather gene expression reveals the developmental basis of iridescence in African starlings.</title>
        <authorList>
            <person name="Rubenstein D.R."/>
        </authorList>
    </citation>
    <scope>NUCLEOTIDE SEQUENCE</scope>
    <source>
        <strain evidence="9">SS15</strain>
        <tissue evidence="9">Liver</tissue>
    </source>
</reference>
<comment type="similarity">
    <text evidence="2 6">Belongs to the anoctamin family.</text>
</comment>
<feature type="region of interest" description="Disordered" evidence="7">
    <location>
        <begin position="622"/>
        <end position="743"/>
    </location>
</feature>
<dbReference type="AlphaFoldDB" id="A0A835NGJ5"/>
<dbReference type="GO" id="GO:0005886">
    <property type="term" value="C:plasma membrane"/>
    <property type="evidence" value="ECO:0007669"/>
    <property type="project" value="TreeGrafter"/>
</dbReference>
<feature type="compositionally biased region" description="Basic and acidic residues" evidence="7">
    <location>
        <begin position="658"/>
        <end position="668"/>
    </location>
</feature>
<evidence type="ECO:0000256" key="5">
    <source>
        <dbReference type="ARBA" id="ARBA00023136"/>
    </source>
</evidence>
<feature type="domain" description="Anoctamin transmembrane" evidence="8">
    <location>
        <begin position="46"/>
        <end position="355"/>
    </location>
</feature>
<dbReference type="PANTHER" id="PTHR12308:SF51">
    <property type="entry name" value="ANOCTAMIN-8"/>
    <property type="match status" value="1"/>
</dbReference>
<reference evidence="10" key="3">
    <citation type="submission" date="2022-01" db="EMBL/GenBank/DDBJ databases">
        <authorList>
            <person name="Rubenstein D.R."/>
        </authorList>
    </citation>
    <scope>NUCLEOTIDE SEQUENCE</scope>
    <source>
        <strain evidence="10">SS15</strain>
        <tissue evidence="10">Liver</tissue>
    </source>
</reference>
<organism evidence="9">
    <name type="scientific">Lamprotornis superbus</name>
    <dbReference type="NCBI Taxonomy" id="245042"/>
    <lineage>
        <taxon>Eukaryota</taxon>
        <taxon>Metazoa</taxon>
        <taxon>Chordata</taxon>
        <taxon>Craniata</taxon>
        <taxon>Vertebrata</taxon>
        <taxon>Euteleostomi</taxon>
        <taxon>Archelosauria</taxon>
        <taxon>Archosauria</taxon>
        <taxon>Dinosauria</taxon>
        <taxon>Saurischia</taxon>
        <taxon>Theropoda</taxon>
        <taxon>Coelurosauria</taxon>
        <taxon>Aves</taxon>
        <taxon>Neognathae</taxon>
        <taxon>Neoaves</taxon>
        <taxon>Telluraves</taxon>
        <taxon>Australaves</taxon>
        <taxon>Passeriformes</taxon>
        <taxon>Sturnidae</taxon>
        <taxon>Lamprotornis</taxon>
    </lineage>
</organism>
<keyword evidence="11" id="KW-1185">Reference proteome</keyword>
<keyword evidence="4" id="KW-1133">Transmembrane helix</keyword>
<reference evidence="10 11" key="2">
    <citation type="journal article" date="2021" name="J. Hered.">
        <title>Feather Gene Expression Elucidates the Developmental Basis of Plumage Iridescence in African Starlings.</title>
        <authorList>
            <person name="Rubenstein D.R."/>
            <person name="Corvelo A."/>
            <person name="MacManes M.D."/>
            <person name="Maia R."/>
            <person name="Narzisi G."/>
            <person name="Rousaki A."/>
            <person name="Vandenabeele P."/>
            <person name="Shawkey M.D."/>
            <person name="Solomon J."/>
        </authorList>
    </citation>
    <scope>NUCLEOTIDE SEQUENCE [LARGE SCALE GENOMIC DNA]</scope>
    <source>
        <strain evidence="10">SS15</strain>
    </source>
</reference>
<keyword evidence="5" id="KW-0472">Membrane</keyword>
<accession>A0A835NGJ5</accession>
<feature type="compositionally biased region" description="Basic and acidic residues" evidence="7">
    <location>
        <begin position="1"/>
        <end position="19"/>
    </location>
</feature>
<comment type="caution">
    <text evidence="9">The sequence shown here is derived from an EMBL/GenBank/DDBJ whole genome shotgun (WGS) entry which is preliminary data.</text>
</comment>